<evidence type="ECO:0000259" key="8">
    <source>
        <dbReference type="PROSITE" id="PS51545"/>
    </source>
</evidence>
<dbReference type="InterPro" id="IPR018490">
    <property type="entry name" value="cNMP-bd_dom_sf"/>
</dbReference>
<dbReference type="Pfam" id="PF00613">
    <property type="entry name" value="PI3Ka"/>
    <property type="match status" value="1"/>
</dbReference>
<dbReference type="PANTHER" id="PTHR10048">
    <property type="entry name" value="PHOSPHATIDYLINOSITOL KINASE"/>
    <property type="match status" value="1"/>
</dbReference>
<dbReference type="PANTHER" id="PTHR10048:SF14">
    <property type="entry name" value="LD28067P"/>
    <property type="match status" value="1"/>
</dbReference>
<dbReference type="Gene3D" id="1.25.40.70">
    <property type="entry name" value="Phosphatidylinositol 3-kinase, accessory domain (PIK)"/>
    <property type="match status" value="1"/>
</dbReference>
<dbReference type="SMART" id="SM00145">
    <property type="entry name" value="PI3Ka"/>
    <property type="match status" value="1"/>
</dbReference>
<dbReference type="SUPFAM" id="SSF51206">
    <property type="entry name" value="cAMP-binding domain-like"/>
    <property type="match status" value="1"/>
</dbReference>
<accession>A0A6G0XRL5</accession>
<dbReference type="InterPro" id="IPR042236">
    <property type="entry name" value="PI3K_accessory_sf"/>
</dbReference>
<dbReference type="PROSITE" id="PS00916">
    <property type="entry name" value="PI3_4_KINASE_2"/>
    <property type="match status" value="1"/>
</dbReference>
<dbReference type="InterPro" id="IPR001263">
    <property type="entry name" value="PI3K_accessory_dom"/>
</dbReference>
<dbReference type="InterPro" id="IPR016024">
    <property type="entry name" value="ARM-type_fold"/>
</dbReference>
<gene>
    <name evidence="10" type="ORF">Ae201684_002165</name>
</gene>
<dbReference type="InterPro" id="IPR011009">
    <property type="entry name" value="Kinase-like_dom_sf"/>
</dbReference>
<dbReference type="SUPFAM" id="SSF48371">
    <property type="entry name" value="ARM repeat"/>
    <property type="match status" value="1"/>
</dbReference>
<dbReference type="CDD" id="cd00891">
    <property type="entry name" value="PI3Kc"/>
    <property type="match status" value="1"/>
</dbReference>
<dbReference type="Gene3D" id="2.60.120.10">
    <property type="entry name" value="Jelly Rolls"/>
    <property type="match status" value="1"/>
</dbReference>
<dbReference type="Proteomes" id="UP000481153">
    <property type="component" value="Unassembled WGS sequence"/>
</dbReference>
<feature type="domain" description="Cyclic nucleotide-binding" evidence="6">
    <location>
        <begin position="109"/>
        <end position="156"/>
    </location>
</feature>
<dbReference type="GO" id="GO:0005886">
    <property type="term" value="C:plasma membrane"/>
    <property type="evidence" value="ECO:0007669"/>
    <property type="project" value="TreeGrafter"/>
</dbReference>
<comment type="similarity">
    <text evidence="5">Belongs to the PI3/PI4-kinase family.</text>
</comment>
<dbReference type="VEuPathDB" id="FungiDB:AeMF1_009968"/>
<dbReference type="EMBL" id="VJMJ01000022">
    <property type="protein sequence ID" value="KAF0743108.1"/>
    <property type="molecule type" value="Genomic_DNA"/>
</dbReference>
<keyword evidence="11" id="KW-1185">Reference proteome</keyword>
<dbReference type="FunFam" id="1.10.1070.11:FF:000001">
    <property type="entry name" value="Phosphatidylinositol 4,5-bisphosphate 3-kinase catalytic subunit"/>
    <property type="match status" value="1"/>
</dbReference>
<dbReference type="Pfam" id="PF00454">
    <property type="entry name" value="PI3_PI4_kinase"/>
    <property type="match status" value="1"/>
</dbReference>
<feature type="domain" description="PI3K/PI4K catalytic" evidence="7">
    <location>
        <begin position="831"/>
        <end position="1125"/>
    </location>
</feature>
<feature type="domain" description="C2 PI3K-type" evidence="9">
    <location>
        <begin position="430"/>
        <end position="576"/>
    </location>
</feature>
<comment type="caution">
    <text evidence="10">The sequence shown here is derived from an EMBL/GenBank/DDBJ whole genome shotgun (WGS) entry which is preliminary data.</text>
</comment>
<dbReference type="InterPro" id="IPR036940">
    <property type="entry name" value="PI3/4_kinase_cat_sf"/>
</dbReference>
<evidence type="ECO:0000313" key="10">
    <source>
        <dbReference type="EMBL" id="KAF0743108.1"/>
    </source>
</evidence>
<keyword evidence="3" id="KW-0418">Kinase</keyword>
<dbReference type="PROSITE" id="PS50290">
    <property type="entry name" value="PI3_4_KINASE_3"/>
    <property type="match status" value="1"/>
</dbReference>
<dbReference type="InterPro" id="IPR002420">
    <property type="entry name" value="PI3K-type_C2_dom"/>
</dbReference>
<dbReference type="InterPro" id="IPR035448">
    <property type="entry name" value="PI3Kc"/>
</dbReference>
<dbReference type="InterPro" id="IPR029016">
    <property type="entry name" value="GAF-like_dom_sf"/>
</dbReference>
<dbReference type="CDD" id="cd00038">
    <property type="entry name" value="CAP_ED"/>
    <property type="match status" value="1"/>
</dbReference>
<dbReference type="GO" id="GO:0016303">
    <property type="term" value="F:1-phosphatidylinositol-3-kinase activity"/>
    <property type="evidence" value="ECO:0007669"/>
    <property type="project" value="TreeGrafter"/>
</dbReference>
<evidence type="ECO:0008006" key="12">
    <source>
        <dbReference type="Google" id="ProtNLM"/>
    </source>
</evidence>
<dbReference type="PROSITE" id="PS51547">
    <property type="entry name" value="C2_PI3K"/>
    <property type="match status" value="1"/>
</dbReference>
<dbReference type="SMART" id="SM00146">
    <property type="entry name" value="PI3Kc"/>
    <property type="match status" value="1"/>
</dbReference>
<name>A0A6G0XRL5_9STRA</name>
<dbReference type="InterPro" id="IPR015433">
    <property type="entry name" value="PI3/4_kinase"/>
</dbReference>
<dbReference type="AlphaFoldDB" id="A0A6G0XRL5"/>
<dbReference type="Gene3D" id="1.10.1070.11">
    <property type="entry name" value="Phosphatidylinositol 3-/4-kinase, catalytic domain"/>
    <property type="match status" value="1"/>
</dbReference>
<dbReference type="InterPro" id="IPR018936">
    <property type="entry name" value="PI3/4_kinase_CS"/>
</dbReference>
<dbReference type="GO" id="GO:0016477">
    <property type="term" value="P:cell migration"/>
    <property type="evidence" value="ECO:0007669"/>
    <property type="project" value="TreeGrafter"/>
</dbReference>
<dbReference type="GO" id="GO:0043491">
    <property type="term" value="P:phosphatidylinositol 3-kinase/protein kinase B signal transduction"/>
    <property type="evidence" value="ECO:0007669"/>
    <property type="project" value="TreeGrafter"/>
</dbReference>
<dbReference type="PROSITE" id="PS51545">
    <property type="entry name" value="PIK_HELICAL"/>
    <property type="match status" value="1"/>
</dbReference>
<feature type="domain" description="PIK helical" evidence="8">
    <location>
        <begin position="588"/>
        <end position="765"/>
    </location>
</feature>
<evidence type="ECO:0000256" key="4">
    <source>
        <dbReference type="ARBA" id="ARBA00022840"/>
    </source>
</evidence>
<dbReference type="GO" id="GO:0005942">
    <property type="term" value="C:phosphatidylinositol 3-kinase complex"/>
    <property type="evidence" value="ECO:0007669"/>
    <property type="project" value="TreeGrafter"/>
</dbReference>
<dbReference type="PROSITE" id="PS00915">
    <property type="entry name" value="PI3_4_KINASE_1"/>
    <property type="match status" value="1"/>
</dbReference>
<keyword evidence="2" id="KW-0547">Nucleotide-binding</keyword>
<dbReference type="GO" id="GO:0048015">
    <property type="term" value="P:phosphatidylinositol-mediated signaling"/>
    <property type="evidence" value="ECO:0007669"/>
    <property type="project" value="TreeGrafter"/>
</dbReference>
<keyword evidence="4" id="KW-0067">ATP-binding</keyword>
<evidence type="ECO:0000259" key="6">
    <source>
        <dbReference type="PROSITE" id="PS50042"/>
    </source>
</evidence>
<dbReference type="GO" id="GO:0005737">
    <property type="term" value="C:cytoplasm"/>
    <property type="evidence" value="ECO:0007669"/>
    <property type="project" value="TreeGrafter"/>
</dbReference>
<organism evidence="10 11">
    <name type="scientific">Aphanomyces euteiches</name>
    <dbReference type="NCBI Taxonomy" id="100861"/>
    <lineage>
        <taxon>Eukaryota</taxon>
        <taxon>Sar</taxon>
        <taxon>Stramenopiles</taxon>
        <taxon>Oomycota</taxon>
        <taxon>Saprolegniomycetes</taxon>
        <taxon>Saprolegniales</taxon>
        <taxon>Verrucalvaceae</taxon>
        <taxon>Aphanomyces</taxon>
    </lineage>
</organism>
<dbReference type="SUPFAM" id="SSF55781">
    <property type="entry name" value="GAF domain-like"/>
    <property type="match status" value="1"/>
</dbReference>
<evidence type="ECO:0000256" key="3">
    <source>
        <dbReference type="ARBA" id="ARBA00022777"/>
    </source>
</evidence>
<evidence type="ECO:0000256" key="2">
    <source>
        <dbReference type="ARBA" id="ARBA00022741"/>
    </source>
</evidence>
<dbReference type="Pfam" id="PF00792">
    <property type="entry name" value="PI3K_C2"/>
    <property type="match status" value="1"/>
</dbReference>
<evidence type="ECO:0000259" key="9">
    <source>
        <dbReference type="PROSITE" id="PS51547"/>
    </source>
</evidence>
<keyword evidence="1" id="KW-0808">Transferase</keyword>
<evidence type="ECO:0000256" key="5">
    <source>
        <dbReference type="PROSITE-ProRule" id="PRU00880"/>
    </source>
</evidence>
<proteinExistence type="inferred from homology"/>
<dbReference type="InterPro" id="IPR014710">
    <property type="entry name" value="RmlC-like_jellyroll"/>
</dbReference>
<sequence>MREGSTAIKSILEADAQIVSEIKKELQEIQVLIDGKEQDTIRPSSPVVSTPSADQSDKKQWIRKRWKATVRQIVFMEKTKDKVQEAYENESVARLRNMSPLSLLCSVPIFQSLHRAALMDLNSHVHVKSYAPNATLFSQRIDSQYIFIVRSGTAWVKAPGRERVPGEFHQDDVICESGDVIDPTDFLEQDDLYKCLALGTVEALLLPREVLEKYKGQLSRFSDTLHSVRYTDKASECFRKWAARTAGCLRYEPTTASSDGHTPQAFIREILLSISPELDLDHCIQCMARLFQRVFLADIVRLHLVNIRATQFLTKFATDVESQGAQMPISVGLPGLIYGSQKPITFCPSTTGPLQNLDWNLYSSHRSVMAVPVFQPKTTDEVAAVWELISDATTYASHELHLLEMAATFMQPYLGQVDRPSKRMGSITQVEASFVLTPRKLRVLSKTKSIYVTAGLYHGGDLLVPVVKTPLLRCTQRGPMKTFAFAAPIQFACNVQSLPRAVHMTWRVHSAKQEGRIVAETSCFLFSHDHFFRTGTISLSLLPRVELPIEFDACILPPSHTCESYLMVDLPKYQYPLTYRGNDIPVTLSARVNDNLHNDWSQLRAFEKDPLRPLTSQDKAFFWQLREVLTTTPAALMPFLLSVDWSNRVHATEAYKYLYLWSAPTYLQALQLLNRKFPDPFVRAYAVRCLDSLPDYRLRLYLVQLVQALKNEPHHDSALMRFLFVRALKSPSEVGYALFWLLQAELHVPSVRCRFQLLCTQYLCHCGSYRLELYQSMYVMRLLEGVAKHIKDQNTKASACHEILRELLQDAIVPECFQLPLHPNVFYKAFEPEKCRVMDSAKKPLFLYLTPMKPHPQPLGNKTSETPQVLDSVIFKCGDDLRQDQLTLQLLRVMDDLWHTAGLDLRLSAYACVSTGDNIGFIQVVHHASTLASICRDRHRQKKRFQKLAAVKTAMWGKTVLANWLQDKAGVANIDEVVANFVLSSAGYCVATYVLGIGDRHNDNIMLTETGQFLHIDFGHFLGHYKTYLGYKRERAPFVLTPAMVYVMGDEFPKFQALCVQAFLILRANAALLITLLQLALSAGIPELTADTIPWLHSTLLLDLSDDVAQARFEALIQQALATVTTRINHATHILAH</sequence>
<dbReference type="GO" id="GO:0005524">
    <property type="term" value="F:ATP binding"/>
    <property type="evidence" value="ECO:0007669"/>
    <property type="project" value="UniProtKB-KW"/>
</dbReference>
<dbReference type="Gene3D" id="3.30.1010.10">
    <property type="entry name" value="Phosphatidylinositol 3-kinase Catalytic Subunit, Chain A, domain 4"/>
    <property type="match status" value="1"/>
</dbReference>
<reference evidence="10 11" key="1">
    <citation type="submission" date="2019-07" db="EMBL/GenBank/DDBJ databases">
        <title>Genomics analysis of Aphanomyces spp. identifies a new class of oomycete effector associated with host adaptation.</title>
        <authorList>
            <person name="Gaulin E."/>
        </authorList>
    </citation>
    <scope>NUCLEOTIDE SEQUENCE [LARGE SCALE GENOMIC DNA]</scope>
    <source>
        <strain evidence="10 11">ATCC 201684</strain>
    </source>
</reference>
<dbReference type="InterPro" id="IPR000595">
    <property type="entry name" value="cNMP-bd_dom"/>
</dbReference>
<dbReference type="SUPFAM" id="SSF56112">
    <property type="entry name" value="Protein kinase-like (PK-like)"/>
    <property type="match status" value="1"/>
</dbReference>
<evidence type="ECO:0000256" key="1">
    <source>
        <dbReference type="ARBA" id="ARBA00022679"/>
    </source>
</evidence>
<dbReference type="Gene3D" id="3.30.450.40">
    <property type="match status" value="1"/>
</dbReference>
<dbReference type="InterPro" id="IPR000403">
    <property type="entry name" value="PI3/4_kinase_cat_dom"/>
</dbReference>
<dbReference type="GO" id="GO:0035005">
    <property type="term" value="F:1-phosphatidylinositol-4-phosphate 3-kinase activity"/>
    <property type="evidence" value="ECO:0007669"/>
    <property type="project" value="TreeGrafter"/>
</dbReference>
<dbReference type="SUPFAM" id="SSF49562">
    <property type="entry name" value="C2 domain (Calcium/lipid-binding domain, CaLB)"/>
    <property type="match status" value="1"/>
</dbReference>
<protein>
    <recommendedName>
        <fullName evidence="12">Phosphatidylinositol 3-kinase</fullName>
    </recommendedName>
</protein>
<dbReference type="PROSITE" id="PS50042">
    <property type="entry name" value="CNMP_BINDING_3"/>
    <property type="match status" value="1"/>
</dbReference>
<dbReference type="InterPro" id="IPR035892">
    <property type="entry name" value="C2_domain_sf"/>
</dbReference>
<evidence type="ECO:0000259" key="7">
    <source>
        <dbReference type="PROSITE" id="PS50290"/>
    </source>
</evidence>
<evidence type="ECO:0000313" key="11">
    <source>
        <dbReference type="Proteomes" id="UP000481153"/>
    </source>
</evidence>
<dbReference type="Gene3D" id="2.60.40.150">
    <property type="entry name" value="C2 domain"/>
    <property type="match status" value="1"/>
</dbReference>